<organism evidence="1 2">
    <name type="scientific">Trichoderma asperellum (strain ATCC 204424 / CBS 433.97 / NBRC 101777)</name>
    <dbReference type="NCBI Taxonomy" id="1042311"/>
    <lineage>
        <taxon>Eukaryota</taxon>
        <taxon>Fungi</taxon>
        <taxon>Dikarya</taxon>
        <taxon>Ascomycota</taxon>
        <taxon>Pezizomycotina</taxon>
        <taxon>Sordariomycetes</taxon>
        <taxon>Hypocreomycetidae</taxon>
        <taxon>Hypocreales</taxon>
        <taxon>Hypocreaceae</taxon>
        <taxon>Trichoderma</taxon>
    </lineage>
</organism>
<evidence type="ECO:0000313" key="1">
    <source>
        <dbReference type="EMBL" id="PTB44157.1"/>
    </source>
</evidence>
<evidence type="ECO:0000313" key="2">
    <source>
        <dbReference type="Proteomes" id="UP000240493"/>
    </source>
</evidence>
<dbReference type="EMBL" id="KZ679258">
    <property type="protein sequence ID" value="PTB44157.1"/>
    <property type="molecule type" value="Genomic_DNA"/>
</dbReference>
<keyword evidence="2" id="KW-1185">Reference proteome</keyword>
<accession>A0A2T3ZH71</accession>
<proteinExistence type="predicted"/>
<protein>
    <submittedName>
        <fullName evidence="1">Uncharacterized protein</fullName>
    </submittedName>
</protein>
<dbReference type="AlphaFoldDB" id="A0A2T3ZH71"/>
<dbReference type="OrthoDB" id="4874419at2759"/>
<reference evidence="1 2" key="1">
    <citation type="submission" date="2016-07" db="EMBL/GenBank/DDBJ databases">
        <title>Multiple horizontal gene transfer events from other fungi enriched the ability of initially mycotrophic Trichoderma (Ascomycota) to feed on dead plant biomass.</title>
        <authorList>
            <consortium name="DOE Joint Genome Institute"/>
            <person name="Aerts A."/>
            <person name="Atanasova L."/>
            <person name="Chenthamara K."/>
            <person name="Zhang J."/>
            <person name="Grujic M."/>
            <person name="Henrissat B."/>
            <person name="Kuo A."/>
            <person name="Salamov A."/>
            <person name="Lipzen A."/>
            <person name="Labutti K."/>
            <person name="Barry K."/>
            <person name="Miao Y."/>
            <person name="Rahimi M.J."/>
            <person name="Shen Q."/>
            <person name="Grigoriev I.V."/>
            <person name="Kubicek C.P."/>
            <person name="Druzhinina I.S."/>
        </authorList>
    </citation>
    <scope>NUCLEOTIDE SEQUENCE [LARGE SCALE GENOMIC DNA]</scope>
    <source>
        <strain evidence="1 2">CBS 433.97</strain>
    </source>
</reference>
<sequence length="133" mass="15041">MCKFRISVMLCACRDPACIRKTDDLGQLESEVMQQNGGHILWISTYLREGPLCLGYFTNEDPDRLVVRHGMDPNNGNSKQDCKNRVIVIDPAIKRCIVMCNPCRAYCELGPPSPGSIKSQEEYIDFSRLAEEI</sequence>
<gene>
    <name evidence="1" type="ORF">M441DRAFT_132241</name>
</gene>
<dbReference type="Proteomes" id="UP000240493">
    <property type="component" value="Unassembled WGS sequence"/>
</dbReference>
<name>A0A2T3ZH71_TRIA4</name>